<accession>A0A2G9YK10</accession>
<protein>
    <submittedName>
        <fullName evidence="4">4-hydroxythreonine-4-phosphate dehydrogenase PdxA</fullName>
    </submittedName>
</protein>
<dbReference type="Proteomes" id="UP000231292">
    <property type="component" value="Unassembled WGS sequence"/>
</dbReference>
<dbReference type="Gene3D" id="3.40.718.10">
    <property type="entry name" value="Isopropylmalate Dehydrogenase"/>
    <property type="match status" value="1"/>
</dbReference>
<dbReference type="SUPFAM" id="SSF53659">
    <property type="entry name" value="Isocitrate/Isopropylmalate dehydrogenase-like"/>
    <property type="match status" value="1"/>
</dbReference>
<name>A0A2G9YK10_9BACT</name>
<comment type="caution">
    <text evidence="4">The sequence shown here is derived from an EMBL/GenBank/DDBJ whole genome shotgun (WGS) entry which is preliminary data.</text>
</comment>
<evidence type="ECO:0000256" key="2">
    <source>
        <dbReference type="ARBA" id="ARBA00023002"/>
    </source>
</evidence>
<dbReference type="AlphaFoldDB" id="A0A2G9YK10"/>
<dbReference type="GO" id="GO:0016491">
    <property type="term" value="F:oxidoreductase activity"/>
    <property type="evidence" value="ECO:0007669"/>
    <property type="project" value="UniProtKB-KW"/>
</dbReference>
<dbReference type="GO" id="GO:0046872">
    <property type="term" value="F:metal ion binding"/>
    <property type="evidence" value="ECO:0007669"/>
    <property type="project" value="UniProtKB-KW"/>
</dbReference>
<gene>
    <name evidence="4" type="primary">pdxA</name>
    <name evidence="4" type="ORF">COX41_02275</name>
</gene>
<evidence type="ECO:0000313" key="4">
    <source>
        <dbReference type="EMBL" id="PIP19566.1"/>
    </source>
</evidence>
<dbReference type="InterPro" id="IPR005255">
    <property type="entry name" value="PdxA_fam"/>
</dbReference>
<evidence type="ECO:0000313" key="5">
    <source>
        <dbReference type="Proteomes" id="UP000231292"/>
    </source>
</evidence>
<dbReference type="GO" id="GO:0051287">
    <property type="term" value="F:NAD binding"/>
    <property type="evidence" value="ECO:0007669"/>
    <property type="project" value="InterPro"/>
</dbReference>
<dbReference type="Pfam" id="PF04166">
    <property type="entry name" value="PdxA"/>
    <property type="match status" value="1"/>
</dbReference>
<sequence length="346" mass="37765">MNSRKIPISKSRRIKVGITIGDPSGIGPAITIKAIRKLIDSSGSFSFYSSPRGHPEARRAEGPVDFVIIGTSSVLDRIPGFSRLLRKGVKIVDLQNVSRKGFEFGKIKGEYGRVSIEYLDRALNLLKKGAIDCLVTCPISKESINKAGFKYRGHTEYFAKRLKAKDVVMMLINKKLRFSLVTRHLAVKDVSGALSIDKICRVVSATYLALKKIFKISRPRIVLCGLNPHASDNGLIGDEEIKIIKPAVKNLKKMFKGINGPFSSDVAICRALKGEYDAVVAMYHDQASIPLKLTGSNRGVNLTLGLPFIRTSPLHGTAFDIAGRHKLADPNSLIAAIKLAVKCALG</sequence>
<keyword evidence="3" id="KW-0520">NAD</keyword>
<organism evidence="4 5">
    <name type="scientific">Candidatus Sherwoodlollariibacterium unditelluris</name>
    <dbReference type="NCBI Taxonomy" id="1974757"/>
    <lineage>
        <taxon>Bacteria</taxon>
        <taxon>Pseudomonadati</taxon>
        <taxon>Candidatus Omnitrophota</taxon>
        <taxon>Candidatus Sherwoodlollariibacterium</taxon>
    </lineage>
</organism>
<evidence type="ECO:0000256" key="3">
    <source>
        <dbReference type="ARBA" id="ARBA00023027"/>
    </source>
</evidence>
<keyword evidence="2" id="KW-0560">Oxidoreductase</keyword>
<dbReference type="PANTHER" id="PTHR30004">
    <property type="entry name" value="4-HYDROXYTHREONINE-4-PHOSPHATE DEHYDROGENASE"/>
    <property type="match status" value="1"/>
</dbReference>
<dbReference type="EMBL" id="PCRK01000047">
    <property type="protein sequence ID" value="PIP19566.1"/>
    <property type="molecule type" value="Genomic_DNA"/>
</dbReference>
<proteinExistence type="predicted"/>
<reference evidence="4 5" key="1">
    <citation type="submission" date="2017-09" db="EMBL/GenBank/DDBJ databases">
        <title>Depth-based differentiation of microbial function through sediment-hosted aquifers and enrichment of novel symbionts in the deep terrestrial subsurface.</title>
        <authorList>
            <person name="Probst A.J."/>
            <person name="Ladd B."/>
            <person name="Jarett J.K."/>
            <person name="Geller-Mcgrath D.E."/>
            <person name="Sieber C.M."/>
            <person name="Emerson J.B."/>
            <person name="Anantharaman K."/>
            <person name="Thomas B.C."/>
            <person name="Malmstrom R."/>
            <person name="Stieglmeier M."/>
            <person name="Klingl A."/>
            <person name="Woyke T."/>
            <person name="Ryan C.M."/>
            <person name="Banfield J.F."/>
        </authorList>
    </citation>
    <scope>NUCLEOTIDE SEQUENCE [LARGE SCALE GENOMIC DNA]</scope>
    <source>
        <strain evidence="4">CG23_combo_of_CG06-09_8_20_14_all_41_10</strain>
    </source>
</reference>
<evidence type="ECO:0000256" key="1">
    <source>
        <dbReference type="ARBA" id="ARBA00022723"/>
    </source>
</evidence>
<dbReference type="NCBIfam" id="TIGR00557">
    <property type="entry name" value="pdxA"/>
    <property type="match status" value="1"/>
</dbReference>
<keyword evidence="1" id="KW-0479">Metal-binding</keyword>
<dbReference type="PANTHER" id="PTHR30004:SF6">
    <property type="entry name" value="D-THREONATE 4-PHOSPHATE DEHYDROGENASE"/>
    <property type="match status" value="1"/>
</dbReference>